<evidence type="ECO:0000313" key="2">
    <source>
        <dbReference type="Proteomes" id="UP000218702"/>
    </source>
</evidence>
<dbReference type="KEGG" id="dcm:NIES806_05350"/>
<name>A0A1Z4UZ12_9CYAN</name>
<dbReference type="AlphaFoldDB" id="A0A1Z4UZ12"/>
<dbReference type="Pfam" id="PF07799">
    <property type="entry name" value="DUF1643"/>
    <property type="match status" value="1"/>
</dbReference>
<sequence length="168" mass="19617">MEIKGYAEIDITKKYRYLLGRKWDETLPQVTFIMLNPSKADENEGDPTLTRCINFTRSWKKYGSLELVNLFAYRATKPYELRQVDDPVGPKNNYYIELATQRADLIILAWGGGANKHTRIKNRDKEVLSLISRQQPIYCLELTKKGFPHHPRGLRNNLEPIIFPYQQS</sequence>
<dbReference type="Proteomes" id="UP000218702">
    <property type="component" value="Chromosome"/>
</dbReference>
<evidence type="ECO:0000313" key="1">
    <source>
        <dbReference type="EMBL" id="BAZ84349.1"/>
    </source>
</evidence>
<keyword evidence="2" id="KW-1185">Reference proteome</keyword>
<reference evidence="1 2" key="1">
    <citation type="submission" date="2017-06" db="EMBL/GenBank/DDBJ databases">
        <title>Genome sequencing of cyanobaciteial culture collection at National Institute for Environmental Studies (NIES).</title>
        <authorList>
            <person name="Hirose Y."/>
            <person name="Shimura Y."/>
            <person name="Fujisawa T."/>
            <person name="Nakamura Y."/>
            <person name="Kawachi M."/>
        </authorList>
    </citation>
    <scope>NUCLEOTIDE SEQUENCE [LARGE SCALE GENOMIC DNA]</scope>
    <source>
        <strain evidence="1 2">NIES-806</strain>
    </source>
</reference>
<protein>
    <recommendedName>
        <fullName evidence="3">DUF1643 domain-containing protein</fullName>
    </recommendedName>
</protein>
<gene>
    <name evidence="1" type="ORF">NIES806_05350</name>
</gene>
<dbReference type="EMBL" id="AP018316">
    <property type="protein sequence ID" value="BAZ84349.1"/>
    <property type="molecule type" value="Genomic_DNA"/>
</dbReference>
<accession>A0A1Z4UZ12</accession>
<evidence type="ECO:0008006" key="3">
    <source>
        <dbReference type="Google" id="ProtNLM"/>
    </source>
</evidence>
<organism evidence="1 2">
    <name type="scientific">Dolichospermum compactum NIES-806</name>
    <dbReference type="NCBI Taxonomy" id="1973481"/>
    <lineage>
        <taxon>Bacteria</taxon>
        <taxon>Bacillati</taxon>
        <taxon>Cyanobacteriota</taxon>
        <taxon>Cyanophyceae</taxon>
        <taxon>Nostocales</taxon>
        <taxon>Aphanizomenonaceae</taxon>
        <taxon>Dolichospermum</taxon>
        <taxon>Dolichospermum compactum</taxon>
    </lineage>
</organism>
<dbReference type="InterPro" id="IPR012441">
    <property type="entry name" value="DUF1643"/>
</dbReference>
<dbReference type="OrthoDB" id="9807577at2"/>
<dbReference type="RefSeq" id="WP_096663669.1">
    <property type="nucleotide sequence ID" value="NZ_AP018316.1"/>
</dbReference>
<proteinExistence type="predicted"/>